<organism evidence="15 16">
    <name type="scientific">Cellulophaga tyrosinoxydans</name>
    <dbReference type="NCBI Taxonomy" id="504486"/>
    <lineage>
        <taxon>Bacteria</taxon>
        <taxon>Pseudomonadati</taxon>
        <taxon>Bacteroidota</taxon>
        <taxon>Flavobacteriia</taxon>
        <taxon>Flavobacteriales</taxon>
        <taxon>Flavobacteriaceae</taxon>
        <taxon>Cellulophaga</taxon>
    </lineage>
</organism>
<dbReference type="Pfam" id="PF16124">
    <property type="entry name" value="RecQ_Zn_bind"/>
    <property type="match status" value="1"/>
</dbReference>
<keyword evidence="2" id="KW-0479">Metal-binding</keyword>
<dbReference type="InterPro" id="IPR027417">
    <property type="entry name" value="P-loop_NTPase"/>
</dbReference>
<dbReference type="SMART" id="SM00487">
    <property type="entry name" value="DEXDc"/>
    <property type="match status" value="1"/>
</dbReference>
<dbReference type="SUPFAM" id="SSF52540">
    <property type="entry name" value="P-loop containing nucleoside triphosphate hydrolases"/>
    <property type="match status" value="1"/>
</dbReference>
<dbReference type="Pfam" id="PF00271">
    <property type="entry name" value="Helicase_C"/>
    <property type="match status" value="1"/>
</dbReference>
<evidence type="ECO:0000256" key="3">
    <source>
        <dbReference type="ARBA" id="ARBA00022741"/>
    </source>
</evidence>
<evidence type="ECO:0000256" key="10">
    <source>
        <dbReference type="ARBA" id="ARBA00034808"/>
    </source>
</evidence>
<dbReference type="OrthoDB" id="9763310at2"/>
<evidence type="ECO:0000313" key="15">
    <source>
        <dbReference type="EMBL" id="SMC53648.1"/>
    </source>
</evidence>
<evidence type="ECO:0000256" key="11">
    <source>
        <dbReference type="ARBA" id="ARBA00044535"/>
    </source>
</evidence>
<feature type="domain" description="Helicase C-terminal" evidence="14">
    <location>
        <begin position="218"/>
        <end position="364"/>
    </location>
</feature>
<dbReference type="Pfam" id="PF00270">
    <property type="entry name" value="DEAD"/>
    <property type="match status" value="1"/>
</dbReference>
<dbReference type="RefSeq" id="WP_084061019.1">
    <property type="nucleotide sequence ID" value="NZ_FWXO01000002.1"/>
</dbReference>
<dbReference type="STRING" id="504486.SAMN05660703_1661"/>
<dbReference type="AlphaFoldDB" id="A0A1W2A005"/>
<dbReference type="PANTHER" id="PTHR13710">
    <property type="entry name" value="DNA HELICASE RECQ FAMILY MEMBER"/>
    <property type="match status" value="1"/>
</dbReference>
<evidence type="ECO:0000256" key="7">
    <source>
        <dbReference type="ARBA" id="ARBA00023125"/>
    </source>
</evidence>
<keyword evidence="5 15" id="KW-0347">Helicase</keyword>
<dbReference type="Gene3D" id="3.40.50.300">
    <property type="entry name" value="P-loop containing nucleotide triphosphate hydrolases"/>
    <property type="match status" value="2"/>
</dbReference>
<evidence type="ECO:0000313" key="16">
    <source>
        <dbReference type="Proteomes" id="UP000192360"/>
    </source>
</evidence>
<dbReference type="GO" id="GO:0016787">
    <property type="term" value="F:hydrolase activity"/>
    <property type="evidence" value="ECO:0007669"/>
    <property type="project" value="UniProtKB-KW"/>
</dbReference>
<dbReference type="GO" id="GO:0030894">
    <property type="term" value="C:replisome"/>
    <property type="evidence" value="ECO:0007669"/>
    <property type="project" value="TreeGrafter"/>
</dbReference>
<dbReference type="Proteomes" id="UP000192360">
    <property type="component" value="Unassembled WGS sequence"/>
</dbReference>
<dbReference type="EC" id="5.6.2.4" evidence="10"/>
<keyword evidence="7" id="KW-0238">DNA-binding</keyword>
<dbReference type="GO" id="GO:0046872">
    <property type="term" value="F:metal ion binding"/>
    <property type="evidence" value="ECO:0007669"/>
    <property type="project" value="UniProtKB-KW"/>
</dbReference>
<dbReference type="FunFam" id="3.40.50.300:FF:001389">
    <property type="entry name" value="ATP-dependent DNA helicase RecQ"/>
    <property type="match status" value="1"/>
</dbReference>
<evidence type="ECO:0000256" key="8">
    <source>
        <dbReference type="ARBA" id="ARBA00023235"/>
    </source>
</evidence>
<name>A0A1W2A005_9FLAO</name>
<keyword evidence="6" id="KW-0067">ATP-binding</keyword>
<dbReference type="GO" id="GO:0043590">
    <property type="term" value="C:bacterial nucleoid"/>
    <property type="evidence" value="ECO:0007669"/>
    <property type="project" value="TreeGrafter"/>
</dbReference>
<evidence type="ECO:0000256" key="6">
    <source>
        <dbReference type="ARBA" id="ARBA00022840"/>
    </source>
</evidence>
<evidence type="ECO:0000259" key="14">
    <source>
        <dbReference type="PROSITE" id="PS51194"/>
    </source>
</evidence>
<evidence type="ECO:0000256" key="5">
    <source>
        <dbReference type="ARBA" id="ARBA00022806"/>
    </source>
</evidence>
<dbReference type="GO" id="GO:0009378">
    <property type="term" value="F:four-way junction helicase activity"/>
    <property type="evidence" value="ECO:0007669"/>
    <property type="project" value="TreeGrafter"/>
</dbReference>
<dbReference type="NCBIfam" id="TIGR00614">
    <property type="entry name" value="recQ_fam"/>
    <property type="match status" value="1"/>
</dbReference>
<gene>
    <name evidence="15" type="ORF">SAMN05660703_1661</name>
</gene>
<evidence type="ECO:0000256" key="2">
    <source>
        <dbReference type="ARBA" id="ARBA00022723"/>
    </source>
</evidence>
<sequence>MPKDPKEILQQYWGYSDFKESQEEIITAILTKKDVLALLPTGGGKSLCFQVPALVNNGICIVVSPLIALIKNQVDNLKSKGIKALALTGGISQDDVIDLLDNCLYGNYKFLYLSPERLQQDLVQQRIQEMNVNLIAIDEAHCISQWGNDFRPSYLTCGILRDLAPNAPIIALTATATPEVAKDIITNLQLNEPLVEKTSFARDNIAFSVQWDEDKNYQLKQLLEENNQSAIVYVRTRRLANELANYLLQHKIKATFYHGGLTKVEKETRLENWLQDKTRVMVATNAFGMGIDKPDVGLVIHYQIPDSIENYFQEAGRAGRNGMPSKAIIVINKADELQVKKQFLSGLPTVAYLKLLYNKLNNYFQISFGESSTEVHQLNFNAFCDTYKLNPFVTYNGLRILDQNSVIALSESFSKKTSIQFIATLHQIFDYLETYSKIAPIIQIILRTYGGILDYETKINTWSIAKKANVPETEIIKVLERLKKDEIITYSSQHNDIEIIFLVPREDDRTINMFAKKVEVLLSQKTKHIDAILSYIKNDTICRSQQLLTYFGEKKSNCGKCDICLKTPVIKDEVLELVKEAILQQLEKEPLSSRELIKIVLYKEGSIFSALQVLLENEIIEITATNKYKVV</sequence>
<reference evidence="15 16" key="1">
    <citation type="submission" date="2017-04" db="EMBL/GenBank/DDBJ databases">
        <authorList>
            <person name="Afonso C.L."/>
            <person name="Miller P.J."/>
            <person name="Scott M.A."/>
            <person name="Spackman E."/>
            <person name="Goraichik I."/>
            <person name="Dimitrov K.M."/>
            <person name="Suarez D.L."/>
            <person name="Swayne D.E."/>
        </authorList>
    </citation>
    <scope>NUCLEOTIDE SEQUENCE [LARGE SCALE GENOMIC DNA]</scope>
    <source>
        <strain evidence="15 16">DSM 21164</strain>
    </source>
</reference>
<dbReference type="InterPro" id="IPR001650">
    <property type="entry name" value="Helicase_C-like"/>
</dbReference>
<dbReference type="PROSITE" id="PS51192">
    <property type="entry name" value="HELICASE_ATP_BIND_1"/>
    <property type="match status" value="1"/>
</dbReference>
<protein>
    <recommendedName>
        <fullName evidence="11">ATP-dependent DNA helicase RecQ</fullName>
        <ecNumber evidence="10">5.6.2.4</ecNumber>
    </recommendedName>
    <alternativeName>
        <fullName evidence="12">DNA 3'-5' helicase RecQ</fullName>
    </alternativeName>
</protein>
<dbReference type="PROSITE" id="PS51194">
    <property type="entry name" value="HELICASE_CTER"/>
    <property type="match status" value="1"/>
</dbReference>
<evidence type="ECO:0000256" key="4">
    <source>
        <dbReference type="ARBA" id="ARBA00022801"/>
    </source>
</evidence>
<keyword evidence="8" id="KW-0413">Isomerase</keyword>
<dbReference type="CDD" id="cd17920">
    <property type="entry name" value="DEXHc_RecQ"/>
    <property type="match status" value="1"/>
</dbReference>
<evidence type="ECO:0000259" key="13">
    <source>
        <dbReference type="PROSITE" id="PS51192"/>
    </source>
</evidence>
<dbReference type="GO" id="GO:0006310">
    <property type="term" value="P:DNA recombination"/>
    <property type="evidence" value="ECO:0007669"/>
    <property type="project" value="InterPro"/>
</dbReference>
<dbReference type="PANTHER" id="PTHR13710:SF105">
    <property type="entry name" value="ATP-DEPENDENT DNA HELICASE Q1"/>
    <property type="match status" value="1"/>
</dbReference>
<evidence type="ECO:0000256" key="1">
    <source>
        <dbReference type="ARBA" id="ARBA00005446"/>
    </source>
</evidence>
<comment type="similarity">
    <text evidence="1">Belongs to the helicase family. RecQ subfamily.</text>
</comment>
<dbReference type="GO" id="GO:0003677">
    <property type="term" value="F:DNA binding"/>
    <property type="evidence" value="ECO:0007669"/>
    <property type="project" value="UniProtKB-KW"/>
</dbReference>
<evidence type="ECO:0000256" key="12">
    <source>
        <dbReference type="ARBA" id="ARBA00044550"/>
    </source>
</evidence>
<dbReference type="InterPro" id="IPR014001">
    <property type="entry name" value="Helicase_ATP-bd"/>
</dbReference>
<dbReference type="InterPro" id="IPR011545">
    <property type="entry name" value="DEAD/DEAH_box_helicase_dom"/>
</dbReference>
<keyword evidence="16" id="KW-1185">Reference proteome</keyword>
<evidence type="ECO:0000256" key="9">
    <source>
        <dbReference type="ARBA" id="ARBA00034617"/>
    </source>
</evidence>
<proteinExistence type="inferred from homology"/>
<dbReference type="InterPro" id="IPR032284">
    <property type="entry name" value="RecQ_Zn-bd"/>
</dbReference>
<dbReference type="InterPro" id="IPR004589">
    <property type="entry name" value="DNA_helicase_ATP-dep_RecQ"/>
</dbReference>
<dbReference type="GO" id="GO:0005737">
    <property type="term" value="C:cytoplasm"/>
    <property type="evidence" value="ECO:0007669"/>
    <property type="project" value="TreeGrafter"/>
</dbReference>
<dbReference type="SMART" id="SM00490">
    <property type="entry name" value="HELICc"/>
    <property type="match status" value="1"/>
</dbReference>
<feature type="domain" description="Helicase ATP-binding" evidence="13">
    <location>
        <begin position="26"/>
        <end position="194"/>
    </location>
</feature>
<accession>A0A1W2A005</accession>
<keyword evidence="3" id="KW-0547">Nucleotide-binding</keyword>
<dbReference type="Gene3D" id="1.10.10.10">
    <property type="entry name" value="Winged helix-like DNA-binding domain superfamily/Winged helix DNA-binding domain"/>
    <property type="match status" value="1"/>
</dbReference>
<dbReference type="InterPro" id="IPR036388">
    <property type="entry name" value="WH-like_DNA-bd_sf"/>
</dbReference>
<dbReference type="GO" id="GO:0006281">
    <property type="term" value="P:DNA repair"/>
    <property type="evidence" value="ECO:0007669"/>
    <property type="project" value="TreeGrafter"/>
</dbReference>
<dbReference type="EMBL" id="FWXO01000002">
    <property type="protein sequence ID" value="SMC53648.1"/>
    <property type="molecule type" value="Genomic_DNA"/>
</dbReference>
<comment type="catalytic activity">
    <reaction evidence="9">
        <text>Couples ATP hydrolysis with the unwinding of duplex DNA by translocating in the 3'-5' direction.</text>
        <dbReference type="EC" id="5.6.2.4"/>
    </reaction>
</comment>
<dbReference type="GO" id="GO:0005524">
    <property type="term" value="F:ATP binding"/>
    <property type="evidence" value="ECO:0007669"/>
    <property type="project" value="UniProtKB-KW"/>
</dbReference>
<keyword evidence="4" id="KW-0378">Hydrolase</keyword>
<dbReference type="GO" id="GO:0043138">
    <property type="term" value="F:3'-5' DNA helicase activity"/>
    <property type="evidence" value="ECO:0007669"/>
    <property type="project" value="UniProtKB-EC"/>
</dbReference>